<dbReference type="Proteomes" id="UP000800235">
    <property type="component" value="Unassembled WGS sequence"/>
</dbReference>
<dbReference type="EMBL" id="MU007132">
    <property type="protein sequence ID" value="KAF2418026.1"/>
    <property type="molecule type" value="Genomic_DNA"/>
</dbReference>
<dbReference type="InterPro" id="IPR037136">
    <property type="entry name" value="RNA3'_phos_cyclase_dom_sf"/>
</dbReference>
<organism evidence="2 3">
    <name type="scientific">Tothia fuscella</name>
    <dbReference type="NCBI Taxonomy" id="1048955"/>
    <lineage>
        <taxon>Eukaryota</taxon>
        <taxon>Fungi</taxon>
        <taxon>Dikarya</taxon>
        <taxon>Ascomycota</taxon>
        <taxon>Pezizomycotina</taxon>
        <taxon>Dothideomycetes</taxon>
        <taxon>Pleosporomycetidae</taxon>
        <taxon>Venturiales</taxon>
        <taxon>Cylindrosympodiaceae</taxon>
        <taxon>Tothia</taxon>
    </lineage>
</organism>
<dbReference type="InterPro" id="IPR000228">
    <property type="entry name" value="RNA3'_term_phos_cyc"/>
</dbReference>
<dbReference type="PANTHER" id="PTHR11096:SF0">
    <property type="entry name" value="RNA 3'-TERMINAL PHOSPHATE CYCLASE"/>
    <property type="match status" value="1"/>
</dbReference>
<dbReference type="SUPFAM" id="SSF55205">
    <property type="entry name" value="EPT/RTPC-like"/>
    <property type="match status" value="1"/>
</dbReference>
<evidence type="ECO:0000313" key="2">
    <source>
        <dbReference type="EMBL" id="KAF2418026.1"/>
    </source>
</evidence>
<reference evidence="2" key="1">
    <citation type="journal article" date="2020" name="Stud. Mycol.">
        <title>101 Dothideomycetes genomes: a test case for predicting lifestyles and emergence of pathogens.</title>
        <authorList>
            <person name="Haridas S."/>
            <person name="Albert R."/>
            <person name="Binder M."/>
            <person name="Bloem J."/>
            <person name="Labutti K."/>
            <person name="Salamov A."/>
            <person name="Andreopoulos B."/>
            <person name="Baker S."/>
            <person name="Barry K."/>
            <person name="Bills G."/>
            <person name="Bluhm B."/>
            <person name="Cannon C."/>
            <person name="Castanera R."/>
            <person name="Culley D."/>
            <person name="Daum C."/>
            <person name="Ezra D."/>
            <person name="Gonzalez J."/>
            <person name="Henrissat B."/>
            <person name="Kuo A."/>
            <person name="Liang C."/>
            <person name="Lipzen A."/>
            <person name="Lutzoni F."/>
            <person name="Magnuson J."/>
            <person name="Mondo S."/>
            <person name="Nolan M."/>
            <person name="Ohm R."/>
            <person name="Pangilinan J."/>
            <person name="Park H.-J."/>
            <person name="Ramirez L."/>
            <person name="Alfaro M."/>
            <person name="Sun H."/>
            <person name="Tritt A."/>
            <person name="Yoshinaga Y."/>
            <person name="Zwiers L.-H."/>
            <person name="Turgeon B."/>
            <person name="Goodwin S."/>
            <person name="Spatafora J."/>
            <person name="Crous P."/>
            <person name="Grigoriev I."/>
        </authorList>
    </citation>
    <scope>NUCLEOTIDE SEQUENCE</scope>
    <source>
        <strain evidence="2">CBS 130266</strain>
    </source>
</reference>
<dbReference type="PANTHER" id="PTHR11096">
    <property type="entry name" value="RNA 3' TERMINAL PHOSPHATE CYCLASE"/>
    <property type="match status" value="1"/>
</dbReference>
<evidence type="ECO:0000313" key="3">
    <source>
        <dbReference type="Proteomes" id="UP000800235"/>
    </source>
</evidence>
<dbReference type="InterPro" id="IPR023797">
    <property type="entry name" value="RNA3'_phos_cyclase_dom"/>
</dbReference>
<name>A0A9P4TSE0_9PEZI</name>
<protein>
    <submittedName>
        <fullName evidence="2">RNA 3'-terminal phosphate cyclase</fullName>
    </submittedName>
</protein>
<accession>A0A9P4TSE0</accession>
<dbReference type="AlphaFoldDB" id="A0A9P4TSE0"/>
<keyword evidence="3" id="KW-1185">Reference proteome</keyword>
<proteinExistence type="predicted"/>
<comment type="caution">
    <text evidence="2">The sequence shown here is derived from an EMBL/GenBank/DDBJ whole genome shotgun (WGS) entry which is preliminary data.</text>
</comment>
<dbReference type="InterPro" id="IPR036553">
    <property type="entry name" value="RPTC_insert"/>
</dbReference>
<dbReference type="GO" id="GO:0006396">
    <property type="term" value="P:RNA processing"/>
    <property type="evidence" value="ECO:0007669"/>
    <property type="project" value="InterPro"/>
</dbReference>
<dbReference type="Pfam" id="PF01137">
    <property type="entry name" value="RTC"/>
    <property type="match status" value="1"/>
</dbReference>
<dbReference type="GO" id="GO:0005634">
    <property type="term" value="C:nucleus"/>
    <property type="evidence" value="ECO:0007669"/>
    <property type="project" value="TreeGrafter"/>
</dbReference>
<sequence>MSKPDPIHLPGTTLEGGGQLLRIAIGLSALTSTPIHISSIRGNRSGGGGLKLQHLMGVKWLAKACGASTAGAEKGSKTLQFWLQEPAYDGLIFKRQHEKAVMERTIDIGSPGAVGLVFQAILPYLLFSGHGEGDEEEEFFVTIKGGTNVGMSPSIDYIQQVLLPVLKLIGLPPITAKLHHRGWSTGRNEIGAVTFGVTPLRKGSCLPAFFLNERGDVITITATVLAPSSTKKDVHKEVEKQTREAFGAEAELNINFEDSYHAKRLYILLVATTTTSLHFGRDYLYDRKITSYDDAIPKLVAKAVAEVKRELDNGGSCVDEYMRDQLSVFQMLARGRSEVFGGLVGQEGGLVEGSLHARTAWWVGREMLGVVFGGGGACEGAGFVVGEGFVRREKVSGGVDGGVSDGDEDLGVVIERLSMEDT</sequence>
<gene>
    <name evidence="2" type="ORF">EJ08DRAFT_690730</name>
</gene>
<dbReference type="Gene3D" id="3.65.10.20">
    <property type="entry name" value="RNA 3'-terminal phosphate cyclase domain"/>
    <property type="match status" value="1"/>
</dbReference>
<dbReference type="Gene3D" id="3.30.360.20">
    <property type="entry name" value="RNA 3'-terminal phosphate cyclase, insert domain"/>
    <property type="match status" value="1"/>
</dbReference>
<dbReference type="OrthoDB" id="25029at2759"/>
<evidence type="ECO:0000259" key="1">
    <source>
        <dbReference type="Pfam" id="PF01137"/>
    </source>
</evidence>
<dbReference type="InterPro" id="IPR013792">
    <property type="entry name" value="RNA3'P_cycl/enolpyr_Trfase_a/b"/>
</dbReference>
<feature type="domain" description="RNA 3'-terminal phosphate cyclase" evidence="1">
    <location>
        <begin position="14"/>
        <end position="372"/>
    </location>
</feature>
<dbReference type="GO" id="GO:0003963">
    <property type="term" value="F:RNA-3'-phosphate cyclase activity"/>
    <property type="evidence" value="ECO:0007669"/>
    <property type="project" value="TreeGrafter"/>
</dbReference>